<evidence type="ECO:0000313" key="2">
    <source>
        <dbReference type="EMBL" id="SCE76758.1"/>
    </source>
</evidence>
<organism evidence="2 3">
    <name type="scientific">Micromonospora coriariae</name>
    <dbReference type="NCBI Taxonomy" id="285665"/>
    <lineage>
        <taxon>Bacteria</taxon>
        <taxon>Bacillati</taxon>
        <taxon>Actinomycetota</taxon>
        <taxon>Actinomycetes</taxon>
        <taxon>Micromonosporales</taxon>
        <taxon>Micromonosporaceae</taxon>
        <taxon>Micromonospora</taxon>
    </lineage>
</organism>
<feature type="transmembrane region" description="Helical" evidence="1">
    <location>
        <begin position="125"/>
        <end position="144"/>
    </location>
</feature>
<evidence type="ECO:0008006" key="4">
    <source>
        <dbReference type="Google" id="ProtNLM"/>
    </source>
</evidence>
<dbReference type="EMBL" id="LT607412">
    <property type="protein sequence ID" value="SCE76758.1"/>
    <property type="molecule type" value="Genomic_DNA"/>
</dbReference>
<feature type="transmembrane region" description="Helical" evidence="1">
    <location>
        <begin position="6"/>
        <end position="26"/>
    </location>
</feature>
<protein>
    <recommendedName>
        <fullName evidence="4">MYXO-CTERM domain-containing protein</fullName>
    </recommendedName>
</protein>
<feature type="transmembrane region" description="Helical" evidence="1">
    <location>
        <begin position="103"/>
        <end position="119"/>
    </location>
</feature>
<keyword evidence="3" id="KW-1185">Reference proteome</keyword>
<evidence type="ECO:0000256" key="1">
    <source>
        <dbReference type="SAM" id="Phobius"/>
    </source>
</evidence>
<dbReference type="Proteomes" id="UP000198243">
    <property type="component" value="Chromosome I"/>
</dbReference>
<feature type="transmembrane region" description="Helical" evidence="1">
    <location>
        <begin position="151"/>
        <end position="177"/>
    </location>
</feature>
<dbReference type="AlphaFoldDB" id="A0A1C4UYD4"/>
<keyword evidence="1" id="KW-1133">Transmembrane helix</keyword>
<reference evidence="3" key="1">
    <citation type="submission" date="2016-06" db="EMBL/GenBank/DDBJ databases">
        <authorList>
            <person name="Varghese N."/>
            <person name="Submissions Spin"/>
        </authorList>
    </citation>
    <scope>NUCLEOTIDE SEQUENCE [LARGE SCALE GENOMIC DNA]</scope>
    <source>
        <strain evidence="3">DSM 44875</strain>
    </source>
</reference>
<name>A0A1C4UYD4_9ACTN</name>
<feature type="transmembrane region" description="Helical" evidence="1">
    <location>
        <begin position="73"/>
        <end position="96"/>
    </location>
</feature>
<evidence type="ECO:0000313" key="3">
    <source>
        <dbReference type="Proteomes" id="UP000198243"/>
    </source>
</evidence>
<keyword evidence="1" id="KW-0812">Transmembrane</keyword>
<feature type="transmembrane region" description="Helical" evidence="1">
    <location>
        <begin position="38"/>
        <end position="61"/>
    </location>
</feature>
<proteinExistence type="predicted"/>
<sequence length="178" mass="18415">MITEHVRDAAATAFVFGFFATSWFGWAQEAPPKRWRPVLIVGSVLALLTAAAGALLAWRHWSDGTAFDADTSPTFGLVVGIEFAAAAVGAGLLALLRRRELTAPWIALVVGVHLFPVAALIDYPLIHLVAALVTVVALAAVPVARARAVAVSAVVGLGTGGVLLIAAVSSLLIALLAY</sequence>
<accession>A0A1C4UYD4</accession>
<dbReference type="RefSeq" id="WP_089017351.1">
    <property type="nucleotide sequence ID" value="NZ_LT607412.1"/>
</dbReference>
<gene>
    <name evidence="2" type="ORF">GA0070607_1307</name>
</gene>
<keyword evidence="1" id="KW-0472">Membrane</keyword>